<sequence>MIQKSLCALLVAAVAASVLPSSSLAAESDVTRATLDNGLRVVIIRNTLAPVVTVEMNFLVGGNETPAGFPGMAHAEEHMAFRGCTGMSADQTAAIYAQLGGDDNADTEQNITQYYATVPAGDVDIALQAQAACLRGADDTDAEWAQERGAIEQEVARDLSNPTYKFINRLNTDMFAGTPYAHDPLGTKESFDATTGKMLQDFYKQWYTPANAILIVVGDVDSAATMAKIKEHFGSIPSHVLPKHPDINLTPVKNESFTLDSNLPYVLGFIAYRLPGTDSPDYAAAQILSDVLASQRADIYGMVPAGKALAAEFGIAETYPKASVGFGLVAQPANADVTAAQDELRKIIANYAANGVPQDLVDAAKRSEIASAEFQRNSIPGLASVWSESLAAEGRTSPDEDIEAIKKVTLADVNRVAKQYLSDQNSISAVLKPRPNGEPVAEKGFGGGEKMTNPPTKPVVLPAWAASGLAELKVPSNYIQVSDTTLPNGIRLIVKTDHTSPTVSVEGSVDHNADLETPTGQEGVSDVLDGLFSYGTTTLDRLAYQKALDDIAASESAGFGFSLSVLKENFSRGVQLLADNELHPALPAEAFAVVKKQTQDFVAGNLQSPGYRTSRALDLGLLPTGDPSLREATPATLGTITLDDVKKYYSAAIRPDLTTIVVIGDVSADEAQQVITKWFGDWKATGSKPNTTLPAVPVNKASSTNVPDQEAVQDSVTLAEELKLNRFDPDYYPLQLGNHVLGGGFYATRLYHDLRQVAGYVYTVDVSLDGSKTRATYSVFYGCNPENVEKARVLIQRDLDQMRTQDVSEAELHQAKALLLRQIPLSESSEDAVAGGLLHRAQMGLPLDEPIRAAKRYYALTADEIKAAFERQIRTGDFVQVVRGPAPH</sequence>
<dbReference type="PANTHER" id="PTHR11851:SF49">
    <property type="entry name" value="MITOCHONDRIAL-PROCESSING PEPTIDASE SUBUNIT ALPHA"/>
    <property type="match status" value="1"/>
</dbReference>
<dbReference type="InterPro" id="IPR011249">
    <property type="entry name" value="Metalloenz_LuxS/M16"/>
</dbReference>
<gene>
    <name evidence="6" type="ORF">ACFPT7_02390</name>
</gene>
<feature type="domain" description="Peptidase M16 N-terminal" evidence="4">
    <location>
        <begin position="40"/>
        <end position="184"/>
    </location>
</feature>
<keyword evidence="7" id="KW-1185">Reference proteome</keyword>
<dbReference type="InterPro" id="IPR011765">
    <property type="entry name" value="Pept_M16_N"/>
</dbReference>
<feature type="signal peptide" evidence="3">
    <location>
        <begin position="1"/>
        <end position="25"/>
    </location>
</feature>
<feature type="domain" description="Peptidase M16 C-terminal" evidence="5">
    <location>
        <begin position="639"/>
        <end position="819"/>
    </location>
</feature>
<evidence type="ECO:0000256" key="2">
    <source>
        <dbReference type="SAM" id="MobiDB-lite"/>
    </source>
</evidence>
<dbReference type="PANTHER" id="PTHR11851">
    <property type="entry name" value="METALLOPROTEASE"/>
    <property type="match status" value="1"/>
</dbReference>
<proteinExistence type="inferred from homology"/>
<comment type="similarity">
    <text evidence="1">Belongs to the peptidase M16 family.</text>
</comment>
<dbReference type="Pfam" id="PF05193">
    <property type="entry name" value="Peptidase_M16_C"/>
    <property type="match status" value="2"/>
</dbReference>
<dbReference type="Gene3D" id="3.30.830.10">
    <property type="entry name" value="Metalloenzyme, LuxS/M16 peptidase-like"/>
    <property type="match status" value="4"/>
</dbReference>
<organism evidence="6 7">
    <name type="scientific">Acidicapsa dinghuensis</name>
    <dbReference type="NCBI Taxonomy" id="2218256"/>
    <lineage>
        <taxon>Bacteria</taxon>
        <taxon>Pseudomonadati</taxon>
        <taxon>Acidobacteriota</taxon>
        <taxon>Terriglobia</taxon>
        <taxon>Terriglobales</taxon>
        <taxon>Acidobacteriaceae</taxon>
        <taxon>Acidicapsa</taxon>
    </lineage>
</organism>
<dbReference type="RefSeq" id="WP_263334351.1">
    <property type="nucleotide sequence ID" value="NZ_JAGSYH010000002.1"/>
</dbReference>
<feature type="chain" id="PRO_5045810642" evidence="3">
    <location>
        <begin position="26"/>
        <end position="888"/>
    </location>
</feature>
<evidence type="ECO:0000259" key="5">
    <source>
        <dbReference type="Pfam" id="PF05193"/>
    </source>
</evidence>
<evidence type="ECO:0000259" key="4">
    <source>
        <dbReference type="Pfam" id="PF00675"/>
    </source>
</evidence>
<evidence type="ECO:0000313" key="7">
    <source>
        <dbReference type="Proteomes" id="UP001596091"/>
    </source>
</evidence>
<dbReference type="InterPro" id="IPR050361">
    <property type="entry name" value="MPP/UQCRC_Complex"/>
</dbReference>
<evidence type="ECO:0000313" key="6">
    <source>
        <dbReference type="EMBL" id="MFC5861134.1"/>
    </source>
</evidence>
<feature type="domain" description="Peptidase M16 C-terminal" evidence="5">
    <location>
        <begin position="197"/>
        <end position="366"/>
    </location>
</feature>
<comment type="caution">
    <text evidence="6">The sequence shown here is derived from an EMBL/GenBank/DDBJ whole genome shotgun (WGS) entry which is preliminary data.</text>
</comment>
<dbReference type="Proteomes" id="UP001596091">
    <property type="component" value="Unassembled WGS sequence"/>
</dbReference>
<reference evidence="7" key="1">
    <citation type="journal article" date="2019" name="Int. J. Syst. Evol. Microbiol.">
        <title>The Global Catalogue of Microorganisms (GCM) 10K type strain sequencing project: providing services to taxonomists for standard genome sequencing and annotation.</title>
        <authorList>
            <consortium name="The Broad Institute Genomics Platform"/>
            <consortium name="The Broad Institute Genome Sequencing Center for Infectious Disease"/>
            <person name="Wu L."/>
            <person name="Ma J."/>
        </authorList>
    </citation>
    <scope>NUCLEOTIDE SEQUENCE [LARGE SCALE GENOMIC DNA]</scope>
    <source>
        <strain evidence="7">JCM 4087</strain>
    </source>
</reference>
<name>A0ABW1EAZ8_9BACT</name>
<feature type="region of interest" description="Disordered" evidence="2">
    <location>
        <begin position="502"/>
        <end position="521"/>
    </location>
</feature>
<accession>A0ABW1EAZ8</accession>
<dbReference type="SUPFAM" id="SSF63411">
    <property type="entry name" value="LuxS/MPP-like metallohydrolase"/>
    <property type="match status" value="4"/>
</dbReference>
<dbReference type="EMBL" id="JBHSPH010000001">
    <property type="protein sequence ID" value="MFC5861134.1"/>
    <property type="molecule type" value="Genomic_DNA"/>
</dbReference>
<protein>
    <submittedName>
        <fullName evidence="6">M16 family metallopeptidase</fullName>
    </submittedName>
</protein>
<keyword evidence="3" id="KW-0732">Signal</keyword>
<evidence type="ECO:0000256" key="1">
    <source>
        <dbReference type="ARBA" id="ARBA00007261"/>
    </source>
</evidence>
<dbReference type="Pfam" id="PF00675">
    <property type="entry name" value="Peptidase_M16"/>
    <property type="match status" value="1"/>
</dbReference>
<dbReference type="InterPro" id="IPR007863">
    <property type="entry name" value="Peptidase_M16_C"/>
</dbReference>
<evidence type="ECO:0000256" key="3">
    <source>
        <dbReference type="SAM" id="SignalP"/>
    </source>
</evidence>